<comment type="caution">
    <text evidence="15">Lacks conserved residue(s) required for the propagation of feature annotation.</text>
</comment>
<feature type="domain" description="CFEM" evidence="18">
    <location>
        <begin position="15"/>
        <end position="125"/>
    </location>
</feature>
<evidence type="ECO:0000256" key="3">
    <source>
        <dbReference type="ARBA" id="ARBA00010031"/>
    </source>
</evidence>
<feature type="disulfide bond" evidence="15">
    <location>
        <begin position="56"/>
        <end position="63"/>
    </location>
</feature>
<keyword evidence="4" id="KW-1003">Cell membrane</keyword>
<evidence type="ECO:0000256" key="13">
    <source>
        <dbReference type="ARBA" id="ARBA00023180"/>
    </source>
</evidence>
<keyword evidence="13" id="KW-0325">Glycoprotein</keyword>
<keyword evidence="17" id="KW-1133">Transmembrane helix</keyword>
<keyword evidence="12 15" id="KW-1015">Disulfide bond</keyword>
<evidence type="ECO:0000313" key="20">
    <source>
        <dbReference type="Proteomes" id="UP001172155"/>
    </source>
</evidence>
<proteinExistence type="inferred from homology"/>
<keyword evidence="17" id="KW-0812">Transmembrane</keyword>
<dbReference type="Proteomes" id="UP001172155">
    <property type="component" value="Unassembled WGS sequence"/>
</dbReference>
<evidence type="ECO:0000256" key="8">
    <source>
        <dbReference type="ARBA" id="ARBA00022723"/>
    </source>
</evidence>
<feature type="transmembrane region" description="Helical" evidence="17">
    <location>
        <begin position="185"/>
        <end position="211"/>
    </location>
</feature>
<evidence type="ECO:0000313" key="19">
    <source>
        <dbReference type="EMBL" id="KAK0749768.1"/>
    </source>
</evidence>
<evidence type="ECO:0000256" key="5">
    <source>
        <dbReference type="ARBA" id="ARBA00022525"/>
    </source>
</evidence>
<keyword evidence="6 15" id="KW-0349">Heme</keyword>
<feature type="binding site" description="axial binding residue" evidence="15">
    <location>
        <position position="60"/>
    </location>
    <ligand>
        <name>heme</name>
        <dbReference type="ChEBI" id="CHEBI:30413"/>
    </ligand>
    <ligandPart>
        <name>Fe</name>
        <dbReference type="ChEBI" id="CHEBI:18248"/>
    </ligandPart>
</feature>
<keyword evidence="8 15" id="KW-0479">Metal-binding</keyword>
<evidence type="ECO:0000256" key="6">
    <source>
        <dbReference type="ARBA" id="ARBA00022617"/>
    </source>
</evidence>
<dbReference type="PROSITE" id="PS52012">
    <property type="entry name" value="CFEM"/>
    <property type="match status" value="1"/>
</dbReference>
<evidence type="ECO:0000256" key="10">
    <source>
        <dbReference type="ARBA" id="ARBA00023004"/>
    </source>
</evidence>
<gene>
    <name evidence="19" type="ORF">B0T18DRAFT_115275</name>
</gene>
<feature type="region of interest" description="Disordered" evidence="16">
    <location>
        <begin position="120"/>
        <end position="184"/>
    </location>
</feature>
<accession>A0AA40F255</accession>
<evidence type="ECO:0000259" key="18">
    <source>
        <dbReference type="PROSITE" id="PS52012"/>
    </source>
</evidence>
<keyword evidence="5" id="KW-0964">Secreted</keyword>
<feature type="region of interest" description="Disordered" evidence="16">
    <location>
        <begin position="263"/>
        <end position="332"/>
    </location>
</feature>
<comment type="similarity">
    <text evidence="3">Belongs to the RBT5 family.</text>
</comment>
<keyword evidence="10 15" id="KW-0408">Iron</keyword>
<keyword evidence="20" id="KW-1185">Reference proteome</keyword>
<keyword evidence="7" id="KW-0336">GPI-anchor</keyword>
<dbReference type="InterPro" id="IPR008427">
    <property type="entry name" value="Extracellular_membr_CFEM_dom"/>
</dbReference>
<dbReference type="EMBL" id="JAUKUD010000003">
    <property type="protein sequence ID" value="KAK0749768.1"/>
    <property type="molecule type" value="Genomic_DNA"/>
</dbReference>
<dbReference type="Pfam" id="PF05730">
    <property type="entry name" value="CFEM"/>
    <property type="match status" value="1"/>
</dbReference>
<dbReference type="GO" id="GO:0005576">
    <property type="term" value="C:extracellular region"/>
    <property type="evidence" value="ECO:0007669"/>
    <property type="project" value="UniProtKB-SubCell"/>
</dbReference>
<evidence type="ECO:0000256" key="14">
    <source>
        <dbReference type="ARBA" id="ARBA00023288"/>
    </source>
</evidence>
<keyword evidence="11 17" id="KW-0472">Membrane</keyword>
<dbReference type="InterPro" id="IPR051735">
    <property type="entry name" value="CFEM_domain"/>
</dbReference>
<evidence type="ECO:0000256" key="17">
    <source>
        <dbReference type="SAM" id="Phobius"/>
    </source>
</evidence>
<dbReference type="GO" id="GO:0046872">
    <property type="term" value="F:metal ion binding"/>
    <property type="evidence" value="ECO:0007669"/>
    <property type="project" value="UniProtKB-UniRule"/>
</dbReference>
<evidence type="ECO:0000256" key="1">
    <source>
        <dbReference type="ARBA" id="ARBA00004609"/>
    </source>
</evidence>
<evidence type="ECO:0000256" key="16">
    <source>
        <dbReference type="SAM" id="MobiDB-lite"/>
    </source>
</evidence>
<evidence type="ECO:0000256" key="11">
    <source>
        <dbReference type="ARBA" id="ARBA00023136"/>
    </source>
</evidence>
<evidence type="ECO:0000256" key="2">
    <source>
        <dbReference type="ARBA" id="ARBA00004613"/>
    </source>
</evidence>
<dbReference type="PANTHER" id="PTHR37928">
    <property type="entry name" value="CFEM DOMAIN PROTEIN (AFU_ORTHOLOGUE AFUA_6G14090)"/>
    <property type="match status" value="1"/>
</dbReference>
<name>A0AA40F255_9PEZI</name>
<dbReference type="GO" id="GO:0098552">
    <property type="term" value="C:side of membrane"/>
    <property type="evidence" value="ECO:0007669"/>
    <property type="project" value="UniProtKB-KW"/>
</dbReference>
<dbReference type="AlphaFoldDB" id="A0AA40F255"/>
<evidence type="ECO:0000256" key="9">
    <source>
        <dbReference type="ARBA" id="ARBA00022729"/>
    </source>
</evidence>
<evidence type="ECO:0000256" key="4">
    <source>
        <dbReference type="ARBA" id="ARBA00022475"/>
    </source>
</evidence>
<comment type="caution">
    <text evidence="19">The sequence shown here is derived from an EMBL/GenBank/DDBJ whole genome shotgun (WGS) entry which is preliminary data.</text>
</comment>
<evidence type="ECO:0000256" key="7">
    <source>
        <dbReference type="ARBA" id="ARBA00022622"/>
    </source>
</evidence>
<sequence length="332" mass="33831">MLLRGVGVRFLSHPHQVIIDMKLRRSVLVPLFVAVSTQQQLPSCAQTCLNRSPTTCGSGDTLCRCSSPDFVSGVSCCIVVNCGPIDQEAAAARLSSQCLSVGVTVPSTASCTSTSRTSTSVSTVQSVTTPPTSSPSITASSSAAGPVSNISSSSSLTSSHSPTGISTTTSTPTLSTTSSSPPSGLSAGAIAGTAVGSLVGIAILILALVLFRTRRPAAQGKQGDSHPSSHAPEFGDNILESDLVQIPQHSVVAAAPLHQPAIAELPSPSAPPRTEVDGFSHPVMTPPASSVPTTAVSELPSDRGSPVEITFDSEALSLISPVSPNSDRRNRE</sequence>
<comment type="subcellular location">
    <subcellularLocation>
        <location evidence="1">Cell membrane</location>
        <topology evidence="1">Lipid-anchor</topology>
        <topology evidence="1">GPI-anchor</topology>
    </subcellularLocation>
    <subcellularLocation>
        <location evidence="2">Secreted</location>
    </subcellularLocation>
</comment>
<dbReference type="PANTHER" id="PTHR37928:SF2">
    <property type="entry name" value="GPI ANCHORED CFEM DOMAIN PROTEIN (AFU_ORTHOLOGUE AFUA_6G10580)"/>
    <property type="match status" value="1"/>
</dbReference>
<organism evidence="19 20">
    <name type="scientific">Schizothecium vesticola</name>
    <dbReference type="NCBI Taxonomy" id="314040"/>
    <lineage>
        <taxon>Eukaryota</taxon>
        <taxon>Fungi</taxon>
        <taxon>Dikarya</taxon>
        <taxon>Ascomycota</taxon>
        <taxon>Pezizomycotina</taxon>
        <taxon>Sordariomycetes</taxon>
        <taxon>Sordariomycetidae</taxon>
        <taxon>Sordariales</taxon>
        <taxon>Schizotheciaceae</taxon>
        <taxon>Schizothecium</taxon>
    </lineage>
</organism>
<keyword evidence="9" id="KW-0732">Signal</keyword>
<keyword evidence="14" id="KW-0449">Lipoprotein</keyword>
<dbReference type="GO" id="GO:0005886">
    <property type="term" value="C:plasma membrane"/>
    <property type="evidence" value="ECO:0007669"/>
    <property type="project" value="UniProtKB-SubCell"/>
</dbReference>
<feature type="compositionally biased region" description="Polar residues" evidence="16">
    <location>
        <begin position="287"/>
        <end position="296"/>
    </location>
</feature>
<protein>
    <recommendedName>
        <fullName evidence="18">CFEM domain-containing protein</fullName>
    </recommendedName>
</protein>
<evidence type="ECO:0000256" key="12">
    <source>
        <dbReference type="ARBA" id="ARBA00023157"/>
    </source>
</evidence>
<evidence type="ECO:0000256" key="15">
    <source>
        <dbReference type="PROSITE-ProRule" id="PRU01356"/>
    </source>
</evidence>
<feature type="disulfide bond" evidence="15">
    <location>
        <begin position="65"/>
        <end position="98"/>
    </location>
</feature>
<reference evidence="19" key="1">
    <citation type="submission" date="2023-06" db="EMBL/GenBank/DDBJ databases">
        <title>Genome-scale phylogeny and comparative genomics of the fungal order Sordariales.</title>
        <authorList>
            <consortium name="Lawrence Berkeley National Laboratory"/>
            <person name="Hensen N."/>
            <person name="Bonometti L."/>
            <person name="Westerberg I."/>
            <person name="Brannstrom I.O."/>
            <person name="Guillou S."/>
            <person name="Cros-Aarteil S."/>
            <person name="Calhoun S."/>
            <person name="Haridas S."/>
            <person name="Kuo A."/>
            <person name="Mondo S."/>
            <person name="Pangilinan J."/>
            <person name="Riley R."/>
            <person name="LaButti K."/>
            <person name="Andreopoulos B."/>
            <person name="Lipzen A."/>
            <person name="Chen C."/>
            <person name="Yanf M."/>
            <person name="Daum C."/>
            <person name="Ng V."/>
            <person name="Clum A."/>
            <person name="Steindorff A."/>
            <person name="Ohm R."/>
            <person name="Martin F."/>
            <person name="Silar P."/>
            <person name="Natvig D."/>
            <person name="Lalanne C."/>
            <person name="Gautier V."/>
            <person name="Ament-velasquez S.L."/>
            <person name="Kruys A."/>
            <person name="Hutchinson M.I."/>
            <person name="Powell A.J."/>
            <person name="Barry K."/>
            <person name="Miller A.N."/>
            <person name="Grigoriev I.V."/>
            <person name="Debuchy R."/>
            <person name="Gladieux P."/>
            <person name="Thoren M.H."/>
            <person name="Johannesson H."/>
        </authorList>
    </citation>
    <scope>NUCLEOTIDE SEQUENCE</scope>
    <source>
        <strain evidence="19">SMH3187-1</strain>
    </source>
</reference>